<dbReference type="Pfam" id="PF00270">
    <property type="entry name" value="DEAD"/>
    <property type="match status" value="1"/>
</dbReference>
<accession>F2NC42</accession>
<dbReference type="SMART" id="SM00487">
    <property type="entry name" value="DEXDc"/>
    <property type="match status" value="1"/>
</dbReference>
<dbReference type="KEGG" id="dao:Desac_0970"/>
<dbReference type="AlphaFoldDB" id="F2NC42"/>
<evidence type="ECO:0000259" key="15">
    <source>
        <dbReference type="PROSITE" id="PS51194"/>
    </source>
</evidence>
<dbReference type="Pfam" id="PF00271">
    <property type="entry name" value="Helicase_C"/>
    <property type="match status" value="1"/>
</dbReference>
<dbReference type="SUPFAM" id="SSF52540">
    <property type="entry name" value="P-loop containing nucleoside triphosphate hydrolases"/>
    <property type="match status" value="4"/>
</dbReference>
<comment type="similarity">
    <text evidence="10 13">In the N-terminal section; belongs to the UvrB family.</text>
</comment>
<dbReference type="InterPro" id="IPR036101">
    <property type="entry name" value="CarD-like/TRCF_RID_sf"/>
</dbReference>
<reference evidence="17" key="2">
    <citation type="submission" date="2011-03" db="EMBL/GenBank/DDBJ databases">
        <title>The complete genome of Desulfobacca acetoxidans DSM 11109.</title>
        <authorList>
            <consortium name="US DOE Joint Genome Institute (JGI-PGF)"/>
            <person name="Lucas S."/>
            <person name="Copeland A."/>
            <person name="Lapidus A."/>
            <person name="Bruce D."/>
            <person name="Goodwin L."/>
            <person name="Pitluck S."/>
            <person name="Peters L."/>
            <person name="Kyrpides N."/>
            <person name="Mavromatis K."/>
            <person name="Ivanova N."/>
            <person name="Ovchinnikova G."/>
            <person name="Teshima H."/>
            <person name="Detter J.C."/>
            <person name="Han C."/>
            <person name="Land M."/>
            <person name="Hauser L."/>
            <person name="Markowitz V."/>
            <person name="Cheng J.-F."/>
            <person name="Hugenholtz P."/>
            <person name="Woyke T."/>
            <person name="Wu D."/>
            <person name="Spring S."/>
            <person name="Schueler E."/>
            <person name="Brambilla E."/>
            <person name="Klenk H.-P."/>
            <person name="Eisen J.A."/>
        </authorList>
    </citation>
    <scope>NUCLEOTIDE SEQUENCE [LARGE SCALE GENOMIC DNA]</scope>
    <source>
        <strain evidence="17">ATCC 700848 / DSM 11109 / ASRB2</strain>
    </source>
</reference>
<dbReference type="PANTHER" id="PTHR47964:SF1">
    <property type="entry name" value="ATP-DEPENDENT DNA HELICASE HOMOLOG RECG, CHLOROPLASTIC"/>
    <property type="match status" value="1"/>
</dbReference>
<dbReference type="FunFam" id="3.40.50.300:FF:000546">
    <property type="entry name" value="Transcription-repair-coupling factor"/>
    <property type="match status" value="1"/>
</dbReference>
<dbReference type="InterPro" id="IPR041471">
    <property type="entry name" value="UvrB_inter"/>
</dbReference>
<evidence type="ECO:0000256" key="5">
    <source>
        <dbReference type="ARBA" id="ARBA00022801"/>
    </source>
</evidence>
<comment type="similarity">
    <text evidence="11 13">In the C-terminal section; belongs to the helicase family. RecG subfamily.</text>
</comment>
<keyword evidence="6" id="KW-0347">Helicase</keyword>
<keyword evidence="7 13" id="KW-0067">ATP-binding</keyword>
<dbReference type="Pfam" id="PF02559">
    <property type="entry name" value="CarD_TRCF_RID"/>
    <property type="match status" value="1"/>
</dbReference>
<dbReference type="InterPro" id="IPR027417">
    <property type="entry name" value="P-loop_NTPase"/>
</dbReference>
<feature type="domain" description="Helicase C-terminal" evidence="15">
    <location>
        <begin position="794"/>
        <end position="960"/>
    </location>
</feature>
<dbReference type="STRING" id="880072.Desac_0970"/>
<dbReference type="HOGENOM" id="CLU_005122_1_3_7"/>
<dbReference type="GO" id="GO:0003684">
    <property type="term" value="F:damaged DNA binding"/>
    <property type="evidence" value="ECO:0007669"/>
    <property type="project" value="InterPro"/>
</dbReference>
<dbReference type="HAMAP" id="MF_00969">
    <property type="entry name" value="TRCF"/>
    <property type="match status" value="1"/>
</dbReference>
<dbReference type="NCBIfam" id="TIGR00580">
    <property type="entry name" value="mfd"/>
    <property type="match status" value="1"/>
</dbReference>
<dbReference type="InterPro" id="IPR011545">
    <property type="entry name" value="DEAD/DEAH_box_helicase_dom"/>
</dbReference>
<dbReference type="SUPFAM" id="SSF143517">
    <property type="entry name" value="TRCF domain-like"/>
    <property type="match status" value="1"/>
</dbReference>
<dbReference type="GO" id="GO:0003678">
    <property type="term" value="F:DNA helicase activity"/>
    <property type="evidence" value="ECO:0007669"/>
    <property type="project" value="TreeGrafter"/>
</dbReference>
<keyword evidence="3 13" id="KW-0547">Nucleotide-binding</keyword>
<evidence type="ECO:0000256" key="6">
    <source>
        <dbReference type="ARBA" id="ARBA00022806"/>
    </source>
</evidence>
<dbReference type="Gene3D" id="3.40.50.300">
    <property type="entry name" value="P-loop containing nucleotide triphosphate hydrolases"/>
    <property type="match status" value="2"/>
</dbReference>
<comment type="subcellular location">
    <subcellularLocation>
        <location evidence="1 13">Cytoplasm</location>
    </subcellularLocation>
</comment>
<sequence length="1168" mass="132892">MPDNTVRLYQLLMAVEPRQTPLELYGLSPAAASLTLVRLWRELHRPILLVTPSTGQQVSFYGDLKFFLSGCQEVVSSDASTSPLYIFPEHENLPFVELTPDCKTASHRLAAAYALSARINMPIITATPAALLQPLPPRDKLSTIIEYLVVGEEIDRDRFLAHLQAGGYTRRPLVEERGDYSVRGGVIDFFPPLSSYPVRAEFWGDTIDSLRHFNPATQRSLRHFEDAIVLPVSEVFLDSETQKAASRRLRSVKDPLILEYLQRREHFPQIERYLPYFYDKIEYLGDYLPENCLVGLWDPLNISQELKRYLAIESQERPGLELSQDDWQKFEEKFQTLHFHTVPFSDHSIPTPKVFHFSVAGNQELAASLAASATEPGRLIGPLANRLQQWRESGFQVILVCRSRSQAERLSLLLADRQVPTDLTPSFQWDCVGALQLTWNGLSAGFQWLSEALIVLTEEEVLGASREPSKRKTTRPLQFLTSLTDLKVGDPIVHLDHGVGLYRGLVKLAVGSEINDFLQLEYLGGDRLYLPVDRLHLVQKYMGVDDKIPPLEKLGGKSWEKTKKRVRQAVEKIARELVELYAARRVLPGHHFSPPDPALREFEATFDFEETPDQLEAIQDVLEDMASDRVMDRLICGDVGYGKTEVALRAAFKAAMDGKQVAFLVPTTVLAEQHLETFKRRFRSYPLEIRALSRFRAFKEQKRILADLSAGKVDIIIGTHRLLQKDVHFKELGLIIVDEEQRFGVSHKEKLKKFRQTVDVLTLSATPIPRTLQMAMTGIREMSIINTAPAERQSIKTYLVRPNDSIICEAVRRELERGGQVFFVHNRVHNLPSYVAYLKRLVPKARIGMAHGQMPEKDLEHVMWQFWRREIDVLVCTAIIESGLDIPAANTIIINRAHALGLAQIYQLRGRVGRGREQAYAYLLVPEEEHLNPEAQKRLKALMEFTELGSGFKIALHDLQIRGAGNILGAAQSGHIAEVGYELYLQLLEEEINRLKGEPRDETPDPELHLPLAAYLPESYIPDIDQRLMFYRRLSGRLTDGEIDGIAEELLDCYGPLMPEAVNLLEVVRAKGRLREIGIKRLEMNNGLITITFADMPQIDLDRLIAQVLKQPRLYRLTPNNQLRVHQQDDGAPLDRLKNCLKEIEFFVIGEEKKRIVDSRAVHKELSP</sequence>
<dbReference type="PROSITE" id="PS51192">
    <property type="entry name" value="HELICASE_ATP_BIND_1"/>
    <property type="match status" value="1"/>
</dbReference>
<dbReference type="EC" id="3.6.4.-" evidence="13"/>
<dbReference type="InterPro" id="IPR001650">
    <property type="entry name" value="Helicase_C-like"/>
</dbReference>
<evidence type="ECO:0000256" key="7">
    <source>
        <dbReference type="ARBA" id="ARBA00022840"/>
    </source>
</evidence>
<dbReference type="PROSITE" id="PS51194">
    <property type="entry name" value="HELICASE_CTER"/>
    <property type="match status" value="1"/>
</dbReference>
<dbReference type="CDD" id="cd17991">
    <property type="entry name" value="DEXHc_TRCF"/>
    <property type="match status" value="1"/>
</dbReference>
<evidence type="ECO:0000313" key="17">
    <source>
        <dbReference type="Proteomes" id="UP000000483"/>
    </source>
</evidence>
<dbReference type="SMART" id="SM00982">
    <property type="entry name" value="TRCF"/>
    <property type="match status" value="1"/>
</dbReference>
<gene>
    <name evidence="13" type="primary">mfd</name>
    <name evidence="16" type="ordered locus">Desac_0970</name>
</gene>
<evidence type="ECO:0000256" key="9">
    <source>
        <dbReference type="ARBA" id="ARBA00023204"/>
    </source>
</evidence>
<dbReference type="Gene3D" id="3.90.1150.50">
    <property type="entry name" value="Transcription-repair-coupling factor, D7 domain"/>
    <property type="match status" value="1"/>
</dbReference>
<evidence type="ECO:0000259" key="14">
    <source>
        <dbReference type="PROSITE" id="PS51192"/>
    </source>
</evidence>
<dbReference type="InterPro" id="IPR005118">
    <property type="entry name" value="TRCF_C"/>
</dbReference>
<proteinExistence type="inferred from homology"/>
<dbReference type="SMART" id="SM01058">
    <property type="entry name" value="CarD_TRCF"/>
    <property type="match status" value="1"/>
</dbReference>
<organism evidence="16 17">
    <name type="scientific">Desulfobacca acetoxidans (strain ATCC 700848 / DSM 11109 / ASRB2)</name>
    <dbReference type="NCBI Taxonomy" id="880072"/>
    <lineage>
        <taxon>Bacteria</taxon>
        <taxon>Pseudomonadati</taxon>
        <taxon>Thermodesulfobacteriota</taxon>
        <taxon>Desulfobaccia</taxon>
        <taxon>Desulfobaccales</taxon>
        <taxon>Desulfobaccaceae</taxon>
        <taxon>Desulfobacca</taxon>
    </lineage>
</organism>
<keyword evidence="2 13" id="KW-0963">Cytoplasm</keyword>
<keyword evidence="5 13" id="KW-0378">Hydrolase</keyword>
<dbReference type="SMART" id="SM00490">
    <property type="entry name" value="HELICc"/>
    <property type="match status" value="1"/>
</dbReference>
<evidence type="ECO:0000256" key="3">
    <source>
        <dbReference type="ARBA" id="ARBA00022741"/>
    </source>
</evidence>
<keyword evidence="8 13" id="KW-0238">DNA-binding</keyword>
<dbReference type="GO" id="GO:0000716">
    <property type="term" value="P:transcription-coupled nucleotide-excision repair, DNA damage recognition"/>
    <property type="evidence" value="ECO:0007669"/>
    <property type="project" value="UniProtKB-UniRule"/>
</dbReference>
<dbReference type="Gene3D" id="2.40.10.170">
    <property type="match status" value="1"/>
</dbReference>
<evidence type="ECO:0000256" key="13">
    <source>
        <dbReference type="HAMAP-Rule" id="MF_00969"/>
    </source>
</evidence>
<evidence type="ECO:0000256" key="4">
    <source>
        <dbReference type="ARBA" id="ARBA00022763"/>
    </source>
</evidence>
<dbReference type="Gene3D" id="3.40.50.11180">
    <property type="match status" value="1"/>
</dbReference>
<reference evidence="16 17" key="1">
    <citation type="journal article" date="2011" name="Stand. Genomic Sci.">
        <title>Complete genome sequence of the acetate-degrading sulfate reducer Desulfobacca acetoxidans type strain (ASRB2).</title>
        <authorList>
            <person name="Goker M."/>
            <person name="Teshima H."/>
            <person name="Lapidus A."/>
            <person name="Nolan M."/>
            <person name="Lucas S."/>
            <person name="Hammon N."/>
            <person name="Deshpande S."/>
            <person name="Cheng J.F."/>
            <person name="Tapia R."/>
            <person name="Han C."/>
            <person name="Goodwin L."/>
            <person name="Pitluck S."/>
            <person name="Huntemann M."/>
            <person name="Liolios K."/>
            <person name="Ivanova N."/>
            <person name="Pagani I."/>
            <person name="Mavromatis K."/>
            <person name="Ovchinikova G."/>
            <person name="Pati A."/>
            <person name="Chen A."/>
            <person name="Palaniappan K."/>
            <person name="Land M."/>
            <person name="Hauser L."/>
            <person name="Brambilla E.M."/>
            <person name="Rohde M."/>
            <person name="Spring S."/>
            <person name="Detter J.C."/>
            <person name="Woyke T."/>
            <person name="Bristow J."/>
            <person name="Eisen J.A."/>
            <person name="Markowitz V."/>
            <person name="Hugenholtz P."/>
            <person name="Kyrpides N.C."/>
            <person name="Klenk H.P."/>
        </authorList>
    </citation>
    <scope>NUCLEOTIDE SEQUENCE [LARGE SCALE GENOMIC DNA]</scope>
    <source>
        <strain evidence="17">ATCC 700848 / DSM 11109 / ASRB2</strain>
    </source>
</reference>
<dbReference type="SUPFAM" id="SSF141259">
    <property type="entry name" value="CarD-like"/>
    <property type="match status" value="1"/>
</dbReference>
<keyword evidence="4 13" id="KW-0227">DNA damage</keyword>
<dbReference type="Pfam" id="PF17757">
    <property type="entry name" value="UvrB_inter"/>
    <property type="match status" value="1"/>
</dbReference>
<dbReference type="InterPro" id="IPR003711">
    <property type="entry name" value="CarD-like/TRCF_RID"/>
</dbReference>
<feature type="domain" description="Helicase ATP-binding" evidence="14">
    <location>
        <begin position="624"/>
        <end position="785"/>
    </location>
</feature>
<evidence type="ECO:0000256" key="10">
    <source>
        <dbReference type="ARBA" id="ARBA00061104"/>
    </source>
</evidence>
<dbReference type="EMBL" id="CP002629">
    <property type="protein sequence ID" value="AEB08837.1"/>
    <property type="molecule type" value="Genomic_DNA"/>
</dbReference>
<comment type="function">
    <text evidence="13">Couples transcription and DNA repair by recognizing RNA polymerase (RNAP) stalled at DNA lesions. Mediates ATP-dependent release of RNAP and its truncated transcript from the DNA, and recruitment of nucleotide excision repair machinery to the damaged site.</text>
</comment>
<dbReference type="InterPro" id="IPR014001">
    <property type="entry name" value="Helicase_ATP-bd"/>
</dbReference>
<protein>
    <recommendedName>
        <fullName evidence="12 13">Transcription-repair-coupling factor</fullName>
        <shortName evidence="13">TRCF</shortName>
        <ecNumber evidence="13">3.6.4.-</ecNumber>
    </recommendedName>
</protein>
<dbReference type="GO" id="GO:0016787">
    <property type="term" value="F:hydrolase activity"/>
    <property type="evidence" value="ECO:0007669"/>
    <property type="project" value="UniProtKB-KW"/>
</dbReference>
<evidence type="ECO:0000256" key="1">
    <source>
        <dbReference type="ARBA" id="ARBA00004496"/>
    </source>
</evidence>
<dbReference type="PANTHER" id="PTHR47964">
    <property type="entry name" value="ATP-DEPENDENT DNA HELICASE HOMOLOG RECG, CHLOROPLASTIC"/>
    <property type="match status" value="1"/>
</dbReference>
<evidence type="ECO:0000256" key="8">
    <source>
        <dbReference type="ARBA" id="ARBA00023125"/>
    </source>
</evidence>
<evidence type="ECO:0000256" key="11">
    <source>
        <dbReference type="ARBA" id="ARBA00061399"/>
    </source>
</evidence>
<dbReference type="InterPro" id="IPR037235">
    <property type="entry name" value="TRCF-like_C_D7"/>
</dbReference>
<dbReference type="GO" id="GO:0005524">
    <property type="term" value="F:ATP binding"/>
    <property type="evidence" value="ECO:0007669"/>
    <property type="project" value="UniProtKB-UniRule"/>
</dbReference>
<dbReference type="eggNOG" id="COG1197">
    <property type="taxonomic scope" value="Bacteria"/>
</dbReference>
<dbReference type="Pfam" id="PF03461">
    <property type="entry name" value="TRCF"/>
    <property type="match status" value="1"/>
</dbReference>
<name>F2NC42_DESAR</name>
<dbReference type="InterPro" id="IPR047112">
    <property type="entry name" value="RecG/Mfd"/>
</dbReference>
<evidence type="ECO:0000256" key="12">
    <source>
        <dbReference type="ARBA" id="ARBA00070128"/>
    </source>
</evidence>
<evidence type="ECO:0000313" key="16">
    <source>
        <dbReference type="EMBL" id="AEB08837.1"/>
    </source>
</evidence>
<keyword evidence="17" id="KW-1185">Reference proteome</keyword>
<dbReference type="InterPro" id="IPR004576">
    <property type="entry name" value="Mfd"/>
</dbReference>
<dbReference type="GO" id="GO:0006355">
    <property type="term" value="P:regulation of DNA-templated transcription"/>
    <property type="evidence" value="ECO:0007669"/>
    <property type="project" value="UniProtKB-UniRule"/>
</dbReference>
<dbReference type="Gene3D" id="3.30.2060.10">
    <property type="entry name" value="Penicillin-binding protein 1b domain"/>
    <property type="match status" value="1"/>
</dbReference>
<dbReference type="Proteomes" id="UP000000483">
    <property type="component" value="Chromosome"/>
</dbReference>
<dbReference type="GO" id="GO:0005737">
    <property type="term" value="C:cytoplasm"/>
    <property type="evidence" value="ECO:0007669"/>
    <property type="project" value="UniProtKB-SubCell"/>
</dbReference>
<dbReference type="OrthoDB" id="9804325at2"/>
<keyword evidence="9 13" id="KW-0234">DNA repair</keyword>
<evidence type="ECO:0000256" key="2">
    <source>
        <dbReference type="ARBA" id="ARBA00022490"/>
    </source>
</evidence>